<dbReference type="AlphaFoldDB" id="A0A8T2DW34"/>
<reference evidence="1 2" key="1">
    <citation type="submission" date="2020-12" db="EMBL/GenBank/DDBJ databases">
        <title>Concerted genomic and epigenomic changes stabilize Arabidopsis allopolyploids.</title>
        <authorList>
            <person name="Chen Z."/>
        </authorList>
    </citation>
    <scope>NUCLEOTIDE SEQUENCE [LARGE SCALE GENOMIC DNA]</scope>
    <source>
        <strain evidence="1">Allo738</strain>
        <tissue evidence="1">Leaf</tissue>
    </source>
</reference>
<protein>
    <submittedName>
        <fullName evidence="1">Uncharacterized protein</fullName>
    </submittedName>
</protein>
<comment type="caution">
    <text evidence="1">The sequence shown here is derived from an EMBL/GenBank/DDBJ whole genome shotgun (WGS) entry which is preliminary data.</text>
</comment>
<accession>A0A8T2DW34</accession>
<dbReference type="EMBL" id="JAEFBK010000004">
    <property type="protein sequence ID" value="KAG7615036.1"/>
    <property type="molecule type" value="Genomic_DNA"/>
</dbReference>
<sequence length="52" mass="5726">MSSSNNRVKKENALKKIQVHLLALHATTIPSASIRFSCLNAEKLCVQVVGYI</sequence>
<organism evidence="1 2">
    <name type="scientific">Arabidopsis thaliana x Arabidopsis arenosa</name>
    <dbReference type="NCBI Taxonomy" id="1240361"/>
    <lineage>
        <taxon>Eukaryota</taxon>
        <taxon>Viridiplantae</taxon>
        <taxon>Streptophyta</taxon>
        <taxon>Embryophyta</taxon>
        <taxon>Tracheophyta</taxon>
        <taxon>Spermatophyta</taxon>
        <taxon>Magnoliopsida</taxon>
        <taxon>eudicotyledons</taxon>
        <taxon>Gunneridae</taxon>
        <taxon>Pentapetalae</taxon>
        <taxon>rosids</taxon>
        <taxon>malvids</taxon>
        <taxon>Brassicales</taxon>
        <taxon>Brassicaceae</taxon>
        <taxon>Camelineae</taxon>
        <taxon>Arabidopsis</taxon>
    </lineage>
</organism>
<evidence type="ECO:0000313" key="1">
    <source>
        <dbReference type="EMBL" id="KAG7615036.1"/>
    </source>
</evidence>
<evidence type="ECO:0000313" key="2">
    <source>
        <dbReference type="Proteomes" id="UP000694240"/>
    </source>
</evidence>
<keyword evidence="2" id="KW-1185">Reference proteome</keyword>
<name>A0A8T2DW34_9BRAS</name>
<dbReference type="Proteomes" id="UP000694240">
    <property type="component" value="Chromosome 4"/>
</dbReference>
<gene>
    <name evidence="1" type="ORF">ISN45_At04g004350</name>
</gene>
<proteinExistence type="predicted"/>